<dbReference type="Gene3D" id="3.40.50.300">
    <property type="entry name" value="P-loop containing nucleotide triphosphate hydrolases"/>
    <property type="match status" value="1"/>
</dbReference>
<dbReference type="InterPro" id="IPR003593">
    <property type="entry name" value="AAA+_ATPase"/>
</dbReference>
<dbReference type="InterPro" id="IPR008995">
    <property type="entry name" value="Mo/tungstate-bd_C_term_dom"/>
</dbReference>
<evidence type="ECO:0000259" key="9">
    <source>
        <dbReference type="PROSITE" id="PS50893"/>
    </source>
</evidence>
<evidence type="ECO:0000313" key="10">
    <source>
        <dbReference type="EMBL" id="HHP68391.1"/>
    </source>
</evidence>
<comment type="subunit">
    <text evidence="5">The complex is composed of two ATP-binding proteins (WtpC), two transmembrane proteins (WtpB) and a solute-binding protein (WtpA).</text>
</comment>
<accession>A0A7J3Y0L4</accession>
<comment type="similarity">
    <text evidence="4">Belongs to the ABC transporter superfamily. Sulfate/tungstate importer (TC 3.A.1.6) family.</text>
</comment>
<proteinExistence type="inferred from homology"/>
<dbReference type="Pfam" id="PF08402">
    <property type="entry name" value="TOBE_2"/>
    <property type="match status" value="1"/>
</dbReference>
<keyword evidence="1" id="KW-0813">Transport</keyword>
<keyword evidence="3 10" id="KW-0067">ATP-binding</keyword>
<gene>
    <name evidence="10" type="ORF">ENM60_06405</name>
</gene>
<dbReference type="InterPro" id="IPR017871">
    <property type="entry name" value="ABC_transporter-like_CS"/>
</dbReference>
<evidence type="ECO:0000256" key="7">
    <source>
        <dbReference type="ARBA" id="ARBA00041133"/>
    </source>
</evidence>
<comment type="caution">
    <text evidence="10">The sequence shown here is derived from an EMBL/GenBank/DDBJ whole genome shotgun (WGS) entry which is preliminary data.</text>
</comment>
<evidence type="ECO:0000256" key="2">
    <source>
        <dbReference type="ARBA" id="ARBA00022741"/>
    </source>
</evidence>
<evidence type="ECO:0000256" key="6">
    <source>
        <dbReference type="ARBA" id="ARBA00039025"/>
    </source>
</evidence>
<dbReference type="PANTHER" id="PTHR42781:SF4">
    <property type="entry name" value="SPERMIDINE_PUTRESCINE IMPORT ATP-BINDING PROTEIN POTA"/>
    <property type="match status" value="1"/>
</dbReference>
<name>A0A7J3Y0L4_9CREN</name>
<dbReference type="SUPFAM" id="SSF50331">
    <property type="entry name" value="MOP-like"/>
    <property type="match status" value="1"/>
</dbReference>
<dbReference type="AlphaFoldDB" id="A0A7J3Y0L4"/>
<evidence type="ECO:0000256" key="1">
    <source>
        <dbReference type="ARBA" id="ARBA00022448"/>
    </source>
</evidence>
<organism evidence="10">
    <name type="scientific">Thermogladius calderae</name>
    <dbReference type="NCBI Taxonomy" id="1200300"/>
    <lineage>
        <taxon>Archaea</taxon>
        <taxon>Thermoproteota</taxon>
        <taxon>Thermoprotei</taxon>
        <taxon>Desulfurococcales</taxon>
        <taxon>Desulfurococcaceae</taxon>
        <taxon>Thermogladius</taxon>
    </lineage>
</organism>
<dbReference type="SMART" id="SM00382">
    <property type="entry name" value="AAA"/>
    <property type="match status" value="1"/>
</dbReference>
<dbReference type="PROSITE" id="PS00211">
    <property type="entry name" value="ABC_TRANSPORTER_1"/>
    <property type="match status" value="1"/>
</dbReference>
<dbReference type="SUPFAM" id="SSF52540">
    <property type="entry name" value="P-loop containing nucleoside triphosphate hydrolases"/>
    <property type="match status" value="1"/>
</dbReference>
<evidence type="ECO:0000256" key="3">
    <source>
        <dbReference type="ARBA" id="ARBA00022840"/>
    </source>
</evidence>
<feature type="domain" description="ABC transporter" evidence="9">
    <location>
        <begin position="10"/>
        <end position="244"/>
    </location>
</feature>
<dbReference type="InterPro" id="IPR050093">
    <property type="entry name" value="ABC_SmlMolc_Importer"/>
</dbReference>
<dbReference type="InterPro" id="IPR003439">
    <property type="entry name" value="ABC_transporter-like_ATP-bd"/>
</dbReference>
<dbReference type="EC" id="7.3.2.6" evidence="6"/>
<dbReference type="Pfam" id="PF00005">
    <property type="entry name" value="ABC_tran"/>
    <property type="match status" value="1"/>
</dbReference>
<protein>
    <recommendedName>
        <fullName evidence="7">Molybdate/tungstate import ATP-binding protein WtpC</fullName>
        <ecNumber evidence="6">7.3.2.6</ecNumber>
    </recommendedName>
</protein>
<dbReference type="FunFam" id="3.40.50.300:FF:000042">
    <property type="entry name" value="Maltose/maltodextrin ABC transporter, ATP-binding protein"/>
    <property type="match status" value="1"/>
</dbReference>
<dbReference type="GO" id="GO:1901238">
    <property type="term" value="F:ABC-type tungstate transporter activity"/>
    <property type="evidence" value="ECO:0007669"/>
    <property type="project" value="UniProtKB-EC"/>
</dbReference>
<dbReference type="InterPro" id="IPR013611">
    <property type="entry name" value="Transp-assoc_OB_typ2"/>
</dbReference>
<keyword evidence="2" id="KW-0547">Nucleotide-binding</keyword>
<dbReference type="Gene3D" id="2.40.50.100">
    <property type="match status" value="1"/>
</dbReference>
<reference evidence="10" key="1">
    <citation type="journal article" date="2020" name="mSystems">
        <title>Genome- and Community-Level Interaction Insights into Carbon Utilization and Element Cycling Functions of Hydrothermarchaeota in Hydrothermal Sediment.</title>
        <authorList>
            <person name="Zhou Z."/>
            <person name="Liu Y."/>
            <person name="Xu W."/>
            <person name="Pan J."/>
            <person name="Luo Z.H."/>
            <person name="Li M."/>
        </authorList>
    </citation>
    <scope>NUCLEOTIDE SEQUENCE [LARGE SCALE GENOMIC DNA]</scope>
    <source>
        <strain evidence="10">SpSt-110</strain>
    </source>
</reference>
<evidence type="ECO:0000256" key="8">
    <source>
        <dbReference type="ARBA" id="ARBA00047936"/>
    </source>
</evidence>
<dbReference type="GO" id="GO:0005524">
    <property type="term" value="F:ATP binding"/>
    <property type="evidence" value="ECO:0007669"/>
    <property type="project" value="UniProtKB-KW"/>
</dbReference>
<comment type="catalytic activity">
    <reaction evidence="8">
        <text>tungstate(in) + ATP + H2O = tungstate(out) + ADP + phosphate + H(+)</text>
        <dbReference type="Rhea" id="RHEA:35027"/>
        <dbReference type="ChEBI" id="CHEBI:15377"/>
        <dbReference type="ChEBI" id="CHEBI:15378"/>
        <dbReference type="ChEBI" id="CHEBI:30616"/>
        <dbReference type="ChEBI" id="CHEBI:43474"/>
        <dbReference type="ChEBI" id="CHEBI:46502"/>
        <dbReference type="ChEBI" id="CHEBI:456216"/>
        <dbReference type="EC" id="7.3.2.6"/>
    </reaction>
</comment>
<dbReference type="PROSITE" id="PS50893">
    <property type="entry name" value="ABC_TRANSPORTER_2"/>
    <property type="match status" value="1"/>
</dbReference>
<dbReference type="GO" id="GO:0016887">
    <property type="term" value="F:ATP hydrolysis activity"/>
    <property type="evidence" value="ECO:0007669"/>
    <property type="project" value="InterPro"/>
</dbReference>
<dbReference type="EMBL" id="DRYK01000083">
    <property type="protein sequence ID" value="HHP68391.1"/>
    <property type="molecule type" value="Genomic_DNA"/>
</dbReference>
<sequence>MSLEIKPVSVRLENVSKFFGNVVAVDNVSLNVEKGEFFTILGPSGCGKSTTLRIIAGFEVPESGRVFFDEEDVTFKKPYERETAMVFQNYALWPHMTVFDNIAYGLRVKKRKYNLSEEDIRRLVKQVLELVRLEGLEKRYPLQLSGGQQQRVALARALVVKPRVLLLDEPLSNLDAKLRIEMREELKRIQRNLKITTVYVTHDQVEALSMSDRIAIMNNGRVMQVGRPDEAYFRPKNLFVAEFLGRSNIFEGEVVGEKGGYVLVKLGELDAEIPATPIEKGVKGKVAVVIRPEVISLGGAMGDTTVVFKGIVEFKMFVGEKLETRVKVGKSTLLVYLPNSIDIPLGSSVELSVSAKNIIALPYK</sequence>
<evidence type="ECO:0000256" key="4">
    <source>
        <dbReference type="ARBA" id="ARBA00038307"/>
    </source>
</evidence>
<dbReference type="InterPro" id="IPR027417">
    <property type="entry name" value="P-loop_NTPase"/>
</dbReference>
<dbReference type="PANTHER" id="PTHR42781">
    <property type="entry name" value="SPERMIDINE/PUTRESCINE IMPORT ATP-BINDING PROTEIN POTA"/>
    <property type="match status" value="1"/>
</dbReference>
<dbReference type="GO" id="GO:0043190">
    <property type="term" value="C:ATP-binding cassette (ABC) transporter complex"/>
    <property type="evidence" value="ECO:0007669"/>
    <property type="project" value="InterPro"/>
</dbReference>
<evidence type="ECO:0000256" key="5">
    <source>
        <dbReference type="ARBA" id="ARBA00038781"/>
    </source>
</evidence>